<dbReference type="AlphaFoldDB" id="A0A8J6NHE1"/>
<accession>A0A8J6NHE1</accession>
<keyword evidence="1" id="KW-0472">Membrane</keyword>
<organism evidence="2 3">
    <name type="scientific">Candidatus Desulfobia pelagia</name>
    <dbReference type="NCBI Taxonomy" id="2841692"/>
    <lineage>
        <taxon>Bacteria</taxon>
        <taxon>Pseudomonadati</taxon>
        <taxon>Thermodesulfobacteriota</taxon>
        <taxon>Desulfobulbia</taxon>
        <taxon>Desulfobulbales</taxon>
        <taxon>Desulfobulbaceae</taxon>
        <taxon>Candidatus Desulfobia</taxon>
    </lineage>
</organism>
<name>A0A8J6NHE1_9BACT</name>
<dbReference type="Proteomes" id="UP000614424">
    <property type="component" value="Unassembled WGS sequence"/>
</dbReference>
<sequence>MEKMLLLLAVLPLATFFVTKKSHMKRKWLYTGIAFGLVIAPVSLALIKFTFIPVIGKLIGGVGVVTNLIHGSVGYFCLMTAGVMEPGGTLSASQMVTINLVNAAIWGTYYGIIGYNIDTGQTAIIPEMASASPQKKEIPVERRVS</sequence>
<comment type="caution">
    <text evidence="2">The sequence shown here is derived from an EMBL/GenBank/DDBJ whole genome shotgun (WGS) entry which is preliminary data.</text>
</comment>
<feature type="transmembrane region" description="Helical" evidence="1">
    <location>
        <begin position="28"/>
        <end position="47"/>
    </location>
</feature>
<evidence type="ECO:0000313" key="3">
    <source>
        <dbReference type="Proteomes" id="UP000614424"/>
    </source>
</evidence>
<evidence type="ECO:0000256" key="1">
    <source>
        <dbReference type="SAM" id="Phobius"/>
    </source>
</evidence>
<keyword evidence="1" id="KW-0812">Transmembrane</keyword>
<gene>
    <name evidence="2" type="ORF">H8E41_11330</name>
</gene>
<evidence type="ECO:0000313" key="2">
    <source>
        <dbReference type="EMBL" id="MBC8318489.1"/>
    </source>
</evidence>
<reference evidence="2 3" key="1">
    <citation type="submission" date="2020-08" db="EMBL/GenBank/DDBJ databases">
        <title>Bridging the membrane lipid divide: bacteria of the FCB group superphylum have the potential to synthesize archaeal ether lipids.</title>
        <authorList>
            <person name="Villanueva L."/>
            <person name="Von Meijenfeldt F.A.B."/>
            <person name="Westbye A.B."/>
            <person name="Yadav S."/>
            <person name="Hopmans E.C."/>
            <person name="Dutilh B.E."/>
            <person name="Sinninghe Damste J.S."/>
        </authorList>
    </citation>
    <scope>NUCLEOTIDE SEQUENCE [LARGE SCALE GENOMIC DNA]</scope>
    <source>
        <strain evidence="2">NIOZ-UU47</strain>
    </source>
</reference>
<dbReference type="EMBL" id="JACNJZ010000166">
    <property type="protein sequence ID" value="MBC8318489.1"/>
    <property type="molecule type" value="Genomic_DNA"/>
</dbReference>
<keyword evidence="1" id="KW-1133">Transmembrane helix</keyword>
<proteinExistence type="predicted"/>
<protein>
    <submittedName>
        <fullName evidence="2">Uncharacterized protein</fullName>
    </submittedName>
</protein>